<organism evidence="1 2">
    <name type="scientific">Nonomuraea soli</name>
    <dbReference type="NCBI Taxonomy" id="1032476"/>
    <lineage>
        <taxon>Bacteria</taxon>
        <taxon>Bacillati</taxon>
        <taxon>Actinomycetota</taxon>
        <taxon>Actinomycetes</taxon>
        <taxon>Streptosporangiales</taxon>
        <taxon>Streptosporangiaceae</taxon>
        <taxon>Nonomuraea</taxon>
    </lineage>
</organism>
<sequence>MLRSLEIQATLSTPSTPDHLPHLSWSPTIELSLDCFVCVRVGRTTRLERGAEQAICSSDRDHGPHFAPARIAEFDTAGTSLRAVVEFWWAPFHDAKRDTPATPLSEAPWVRLHLAYQCPLHAAPGTASTQTNLVRPTALRCEHCAAVIATSHEAPAIRLLG</sequence>
<protein>
    <submittedName>
        <fullName evidence="1">Uncharacterized protein</fullName>
    </submittedName>
</protein>
<evidence type="ECO:0000313" key="1">
    <source>
        <dbReference type="EMBL" id="MBA2893977.1"/>
    </source>
</evidence>
<evidence type="ECO:0000313" key="2">
    <source>
        <dbReference type="Proteomes" id="UP000530928"/>
    </source>
</evidence>
<dbReference type="RefSeq" id="WP_181612719.1">
    <property type="nucleotide sequence ID" value="NZ_BAABAM010000005.1"/>
</dbReference>
<dbReference type="Proteomes" id="UP000530928">
    <property type="component" value="Unassembled WGS sequence"/>
</dbReference>
<dbReference type="EMBL" id="JACDUR010000005">
    <property type="protein sequence ID" value="MBA2893977.1"/>
    <property type="molecule type" value="Genomic_DNA"/>
</dbReference>
<keyword evidence="2" id="KW-1185">Reference proteome</keyword>
<accession>A0A7W0HSJ2</accession>
<reference evidence="1 2" key="1">
    <citation type="submission" date="2020-07" db="EMBL/GenBank/DDBJ databases">
        <title>Genomic Encyclopedia of Type Strains, Phase IV (KMG-IV): sequencing the most valuable type-strain genomes for metagenomic binning, comparative biology and taxonomic classification.</title>
        <authorList>
            <person name="Goeker M."/>
        </authorList>
    </citation>
    <scope>NUCLEOTIDE SEQUENCE [LARGE SCALE GENOMIC DNA]</scope>
    <source>
        <strain evidence="1 2">DSM 45533</strain>
    </source>
</reference>
<comment type="caution">
    <text evidence="1">The sequence shown here is derived from an EMBL/GenBank/DDBJ whole genome shotgun (WGS) entry which is preliminary data.</text>
</comment>
<name>A0A7W0HSJ2_9ACTN</name>
<gene>
    <name evidence="1" type="ORF">HNR30_005338</name>
</gene>
<dbReference type="AlphaFoldDB" id="A0A7W0HSJ2"/>
<proteinExistence type="predicted"/>